<dbReference type="OrthoDB" id="5328543at2"/>
<accession>A0A1I6FF59</accession>
<reference evidence="2" key="1">
    <citation type="submission" date="2016-10" db="EMBL/GenBank/DDBJ databases">
        <authorList>
            <person name="Varghese N."/>
            <person name="Submissions S."/>
        </authorList>
    </citation>
    <scope>NUCLEOTIDE SEQUENCE [LARGE SCALE GENOMIC DNA]</scope>
    <source>
        <strain evidence="2">DSM 44232</strain>
    </source>
</reference>
<protein>
    <submittedName>
        <fullName evidence="1">Uncharacterized protein</fullName>
    </submittedName>
</protein>
<name>A0A1I6FF59_9PSEU</name>
<evidence type="ECO:0000313" key="1">
    <source>
        <dbReference type="EMBL" id="SFR28554.1"/>
    </source>
</evidence>
<dbReference type="EMBL" id="FOYL01000014">
    <property type="protein sequence ID" value="SFR28554.1"/>
    <property type="molecule type" value="Genomic_DNA"/>
</dbReference>
<gene>
    <name evidence="1" type="ORF">SAMN04488564_114115</name>
</gene>
<dbReference type="RefSeq" id="WP_093604688.1">
    <property type="nucleotide sequence ID" value="NZ_FOYL01000014.1"/>
</dbReference>
<organism evidence="1 2">
    <name type="scientific">Lentzea waywayandensis</name>
    <dbReference type="NCBI Taxonomy" id="84724"/>
    <lineage>
        <taxon>Bacteria</taxon>
        <taxon>Bacillati</taxon>
        <taxon>Actinomycetota</taxon>
        <taxon>Actinomycetes</taxon>
        <taxon>Pseudonocardiales</taxon>
        <taxon>Pseudonocardiaceae</taxon>
        <taxon>Lentzea</taxon>
    </lineage>
</organism>
<sequence length="156" mass="17364">MHVQQRQRARTLVSPALFDRLVTRVRSDHGFNRLLAERVVDQALAFLKACADNRGVPLSPSWLVDVGWHAFLLYTREYAEFCHQIAGRFVHHVPTDQRSDQPEVGAADTMAAIIASGYDVDLELWEGPGRCDTDKCHGCASGCHDDPPPVPPYRGA</sequence>
<evidence type="ECO:0000313" key="2">
    <source>
        <dbReference type="Proteomes" id="UP000198583"/>
    </source>
</evidence>
<dbReference type="Proteomes" id="UP000198583">
    <property type="component" value="Unassembled WGS sequence"/>
</dbReference>
<dbReference type="AlphaFoldDB" id="A0A1I6FF59"/>
<dbReference type="STRING" id="84724.SAMN04488564_114115"/>
<proteinExistence type="predicted"/>
<keyword evidence="2" id="KW-1185">Reference proteome</keyword>